<name>A0A8H7EWN0_AGABI</name>
<organism evidence="1 2">
    <name type="scientific">Agaricus bisporus var. burnettii</name>
    <dbReference type="NCBI Taxonomy" id="192524"/>
    <lineage>
        <taxon>Eukaryota</taxon>
        <taxon>Fungi</taxon>
        <taxon>Dikarya</taxon>
        <taxon>Basidiomycota</taxon>
        <taxon>Agaricomycotina</taxon>
        <taxon>Agaricomycetes</taxon>
        <taxon>Agaricomycetidae</taxon>
        <taxon>Agaricales</taxon>
        <taxon>Agaricineae</taxon>
        <taxon>Agaricaceae</taxon>
        <taxon>Agaricus</taxon>
    </lineage>
</organism>
<evidence type="ECO:0000313" key="2">
    <source>
        <dbReference type="Proteomes" id="UP000629468"/>
    </source>
</evidence>
<accession>A0A8H7EWN0</accession>
<dbReference type="AlphaFoldDB" id="A0A8H7EWN0"/>
<comment type="caution">
    <text evidence="1">The sequence shown here is derived from an EMBL/GenBank/DDBJ whole genome shotgun (WGS) entry which is preliminary data.</text>
</comment>
<proteinExistence type="predicted"/>
<dbReference type="EMBL" id="JABXXO010000013">
    <property type="protein sequence ID" value="KAF7761423.1"/>
    <property type="molecule type" value="Genomic_DNA"/>
</dbReference>
<protein>
    <submittedName>
        <fullName evidence="1">Uncharacterized protein</fullName>
    </submittedName>
</protein>
<dbReference type="Proteomes" id="UP000629468">
    <property type="component" value="Unassembled WGS sequence"/>
</dbReference>
<sequence>MFTSYYLPLNRTSLLLLHPQHPNPKQRPIVVQITTKMANERVVDEMTQFYLSHKDITKAIENLLCAHISTPVPRQVEIEGDGFLLRGSHKPWSYGRTISIKWGDQNLQPADDKWTFVIHVKY</sequence>
<gene>
    <name evidence="1" type="ORF">Agabi119p4_9415</name>
</gene>
<evidence type="ECO:0000313" key="1">
    <source>
        <dbReference type="EMBL" id="KAF7761423.1"/>
    </source>
</evidence>
<reference evidence="1 2" key="1">
    <citation type="journal article" name="Sci. Rep.">
        <title>Telomere-to-telomere assembled and centromere annotated genomes of the two main subspecies of the button mushroom Agaricus bisporus reveal especially polymorphic chromosome ends.</title>
        <authorList>
            <person name="Sonnenberg A.S.M."/>
            <person name="Sedaghat-Telgerd N."/>
            <person name="Lavrijssen B."/>
            <person name="Ohm R.A."/>
            <person name="Hendrickx P.M."/>
            <person name="Scholtmeijer K."/>
            <person name="Baars J.J.P."/>
            <person name="van Peer A."/>
        </authorList>
    </citation>
    <scope>NUCLEOTIDE SEQUENCE [LARGE SCALE GENOMIC DNA]</scope>
    <source>
        <strain evidence="1 2">H119_p4</strain>
    </source>
</reference>